<evidence type="ECO:0000256" key="1">
    <source>
        <dbReference type="SAM" id="Phobius"/>
    </source>
</evidence>
<dbReference type="AlphaFoldDB" id="A0A7W7CHS9"/>
<accession>A0A7W7CHS9</accession>
<dbReference type="Pfam" id="PF02470">
    <property type="entry name" value="MlaD"/>
    <property type="match status" value="1"/>
</dbReference>
<comment type="caution">
    <text evidence="4">The sequence shown here is derived from an EMBL/GenBank/DDBJ whole genome shotgun (WGS) entry which is preliminary data.</text>
</comment>
<dbReference type="PANTHER" id="PTHR33371:SF4">
    <property type="entry name" value="INTERMEMBRANE PHOSPHOLIPID TRANSPORT SYSTEM BINDING PROTEIN MLAD"/>
    <property type="match status" value="1"/>
</dbReference>
<evidence type="ECO:0000313" key="4">
    <source>
        <dbReference type="EMBL" id="MBB4681375.1"/>
    </source>
</evidence>
<dbReference type="PANTHER" id="PTHR33371">
    <property type="entry name" value="INTERMEMBRANE PHOSPHOLIPID TRANSPORT SYSTEM BINDING PROTEIN MLAD-RELATED"/>
    <property type="match status" value="1"/>
</dbReference>
<gene>
    <name evidence="4" type="ORF">HNR67_007493</name>
</gene>
<evidence type="ECO:0000259" key="2">
    <source>
        <dbReference type="Pfam" id="PF02470"/>
    </source>
</evidence>
<protein>
    <submittedName>
        <fullName evidence="4">Virulence factor Mce-like protein</fullName>
    </submittedName>
</protein>
<sequence length="362" mass="37915">MSWFRSRGKGMRLLIGAVALVVVAGVAGLWWWRDGAGKVKATAWFAAAVGVYAGSDVRMLGVRVGTIDLVEPQGQRVKVEFTLDSGVKAPAEAKVVSVAPSLVSDRYLQLAPTYSGGPQLADGAVIPVERTASPVELDQLYESMEKLASALGPNGANKNGALSGLLDTGAANLAGNGAALNKLFNDLGQAAKTLDGSQVDLFGTVDNLAKFTGMLARNDNQVVAAEQQLAEVTRFLAADRDALRAALAELPAALGQVGDFVRDNRGRIKSTVDKLTGITKVLADQRGALAEAVDVAPLAITNLLNAYNPATRTIDGRVNLNELAPRTKARLIPVTPTTDRKNLPVLPLPVVGDLHTLPTGGK</sequence>
<dbReference type="Pfam" id="PF11887">
    <property type="entry name" value="Mce4_CUP1"/>
    <property type="match status" value="1"/>
</dbReference>
<evidence type="ECO:0000259" key="3">
    <source>
        <dbReference type="Pfam" id="PF11887"/>
    </source>
</evidence>
<dbReference type="RefSeq" id="WP_246492684.1">
    <property type="nucleotide sequence ID" value="NZ_BAAAUI010000008.1"/>
</dbReference>
<dbReference type="NCBIfam" id="TIGR00996">
    <property type="entry name" value="Mtu_fam_mce"/>
    <property type="match status" value="1"/>
</dbReference>
<keyword evidence="1" id="KW-0472">Membrane</keyword>
<dbReference type="InterPro" id="IPR003399">
    <property type="entry name" value="Mce/MlaD"/>
</dbReference>
<dbReference type="InterPro" id="IPR005693">
    <property type="entry name" value="Mce"/>
</dbReference>
<reference evidence="4 5" key="1">
    <citation type="submission" date="2020-08" db="EMBL/GenBank/DDBJ databases">
        <title>Sequencing the genomes of 1000 actinobacteria strains.</title>
        <authorList>
            <person name="Klenk H.-P."/>
        </authorList>
    </citation>
    <scope>NUCLEOTIDE SEQUENCE [LARGE SCALE GENOMIC DNA]</scope>
    <source>
        <strain evidence="4 5">DSM 44230</strain>
    </source>
</reference>
<keyword evidence="1" id="KW-1133">Transmembrane helix</keyword>
<dbReference type="Proteomes" id="UP000533598">
    <property type="component" value="Unassembled WGS sequence"/>
</dbReference>
<dbReference type="GO" id="GO:0005576">
    <property type="term" value="C:extracellular region"/>
    <property type="evidence" value="ECO:0007669"/>
    <property type="project" value="TreeGrafter"/>
</dbReference>
<organism evidence="4 5">
    <name type="scientific">Crossiella cryophila</name>
    <dbReference type="NCBI Taxonomy" id="43355"/>
    <lineage>
        <taxon>Bacteria</taxon>
        <taxon>Bacillati</taxon>
        <taxon>Actinomycetota</taxon>
        <taxon>Actinomycetes</taxon>
        <taxon>Pseudonocardiales</taxon>
        <taxon>Pseudonocardiaceae</taxon>
        <taxon>Crossiella</taxon>
    </lineage>
</organism>
<keyword evidence="1" id="KW-0812">Transmembrane</keyword>
<proteinExistence type="predicted"/>
<keyword evidence="5" id="KW-1185">Reference proteome</keyword>
<evidence type="ECO:0000313" key="5">
    <source>
        <dbReference type="Proteomes" id="UP000533598"/>
    </source>
</evidence>
<name>A0A7W7CHS9_9PSEU</name>
<dbReference type="InterPro" id="IPR052336">
    <property type="entry name" value="MlaD_Phospholipid_Transporter"/>
</dbReference>
<feature type="transmembrane region" description="Helical" evidence="1">
    <location>
        <begin position="12"/>
        <end position="32"/>
    </location>
</feature>
<feature type="domain" description="Mce/MlaD" evidence="2">
    <location>
        <begin position="39"/>
        <end position="112"/>
    </location>
</feature>
<feature type="domain" description="Mammalian cell entry C-terminal" evidence="3">
    <location>
        <begin position="119"/>
        <end position="290"/>
    </location>
</feature>
<dbReference type="InterPro" id="IPR024516">
    <property type="entry name" value="Mce_C"/>
</dbReference>
<dbReference type="EMBL" id="JACHMH010000001">
    <property type="protein sequence ID" value="MBB4681375.1"/>
    <property type="molecule type" value="Genomic_DNA"/>
</dbReference>